<dbReference type="SUPFAM" id="SSF88659">
    <property type="entry name" value="Sigma3 and sigma4 domains of RNA polymerase sigma factors"/>
    <property type="match status" value="1"/>
</dbReference>
<dbReference type="Pfam" id="PF08281">
    <property type="entry name" value="Sigma70_r4_2"/>
    <property type="match status" value="1"/>
</dbReference>
<dbReference type="EMBL" id="JACHJS010000001">
    <property type="protein sequence ID" value="MBB4969516.1"/>
    <property type="molecule type" value="Genomic_DNA"/>
</dbReference>
<dbReference type="SUPFAM" id="SSF88946">
    <property type="entry name" value="Sigma2 domain of RNA polymerase sigma factors"/>
    <property type="match status" value="1"/>
</dbReference>
<dbReference type="InterPro" id="IPR007627">
    <property type="entry name" value="RNA_pol_sigma70_r2"/>
</dbReference>
<reference evidence="8 9" key="1">
    <citation type="submission" date="2020-08" db="EMBL/GenBank/DDBJ databases">
        <title>Sequencing the genomes of 1000 actinobacteria strains.</title>
        <authorList>
            <person name="Klenk H.-P."/>
        </authorList>
    </citation>
    <scope>NUCLEOTIDE SEQUENCE [LARGE SCALE GENOMIC DNA]</scope>
    <source>
        <strain evidence="8 9">DSM 45084</strain>
    </source>
</reference>
<evidence type="ECO:0000259" key="7">
    <source>
        <dbReference type="Pfam" id="PF08281"/>
    </source>
</evidence>
<name>A0A7W7TAF7_9PSEU</name>
<dbReference type="NCBIfam" id="TIGR02937">
    <property type="entry name" value="sigma70-ECF"/>
    <property type="match status" value="1"/>
</dbReference>
<proteinExistence type="inferred from homology"/>
<evidence type="ECO:0000256" key="3">
    <source>
        <dbReference type="ARBA" id="ARBA00023082"/>
    </source>
</evidence>
<feature type="domain" description="RNA polymerase sigma-70 region 2" evidence="6">
    <location>
        <begin position="16"/>
        <end position="78"/>
    </location>
</feature>
<evidence type="ECO:0000313" key="8">
    <source>
        <dbReference type="EMBL" id="MBB4969516.1"/>
    </source>
</evidence>
<comment type="caution">
    <text evidence="8">The sequence shown here is derived from an EMBL/GenBank/DDBJ whole genome shotgun (WGS) entry which is preliminary data.</text>
</comment>
<gene>
    <name evidence="8" type="ORF">F4559_006875</name>
</gene>
<dbReference type="PANTHER" id="PTHR43133">
    <property type="entry name" value="RNA POLYMERASE ECF-TYPE SIGMA FACTO"/>
    <property type="match status" value="1"/>
</dbReference>
<dbReference type="PANTHER" id="PTHR43133:SF50">
    <property type="entry name" value="ECF RNA POLYMERASE SIGMA FACTOR SIGM"/>
    <property type="match status" value="1"/>
</dbReference>
<keyword evidence="5" id="KW-0804">Transcription</keyword>
<evidence type="ECO:0000256" key="2">
    <source>
        <dbReference type="ARBA" id="ARBA00023015"/>
    </source>
</evidence>
<dbReference type="Gene3D" id="1.10.10.10">
    <property type="entry name" value="Winged helix-like DNA-binding domain superfamily/Winged helix DNA-binding domain"/>
    <property type="match status" value="1"/>
</dbReference>
<keyword evidence="3" id="KW-0731">Sigma factor</keyword>
<dbReference type="Gene3D" id="1.10.1740.10">
    <property type="match status" value="1"/>
</dbReference>
<comment type="similarity">
    <text evidence="1">Belongs to the sigma-70 factor family. ECF subfamily.</text>
</comment>
<protein>
    <submittedName>
        <fullName evidence="8">RNA polymerase sigma-70 factor (Sigma-E family)</fullName>
    </submittedName>
</protein>
<dbReference type="InterPro" id="IPR036388">
    <property type="entry name" value="WH-like_DNA-bd_sf"/>
</dbReference>
<dbReference type="InterPro" id="IPR039425">
    <property type="entry name" value="RNA_pol_sigma-70-like"/>
</dbReference>
<evidence type="ECO:0000256" key="1">
    <source>
        <dbReference type="ARBA" id="ARBA00010641"/>
    </source>
</evidence>
<dbReference type="RefSeq" id="WP_184675208.1">
    <property type="nucleotide sequence ID" value="NZ_BAABAI010000035.1"/>
</dbReference>
<evidence type="ECO:0000259" key="6">
    <source>
        <dbReference type="Pfam" id="PF04542"/>
    </source>
</evidence>
<sequence length="175" mass="19690">MREADESAFREFAVSNAAALRRTAFLFCGDWHTAEDLMQATLLKLYQAWRRVHLDTPAAYARKILLRTWLDERRRPWRRVEIGDGDVPEVADSSADPDLSDHRLWARDLVRTALLEVPERQRAVLVLRYFEDLPVSEVAVVMGCAEGTIKSQTSRGLVALRAAVEALGQGSVIAS</sequence>
<evidence type="ECO:0000313" key="9">
    <source>
        <dbReference type="Proteomes" id="UP000542674"/>
    </source>
</evidence>
<dbReference type="GO" id="GO:0003677">
    <property type="term" value="F:DNA binding"/>
    <property type="evidence" value="ECO:0007669"/>
    <property type="project" value="UniProtKB-KW"/>
</dbReference>
<keyword evidence="4" id="KW-0238">DNA-binding</keyword>
<dbReference type="InterPro" id="IPR013249">
    <property type="entry name" value="RNA_pol_sigma70_r4_t2"/>
</dbReference>
<dbReference type="InterPro" id="IPR013325">
    <property type="entry name" value="RNA_pol_sigma_r2"/>
</dbReference>
<keyword evidence="9" id="KW-1185">Reference proteome</keyword>
<feature type="domain" description="RNA polymerase sigma factor 70 region 4 type 2" evidence="7">
    <location>
        <begin position="108"/>
        <end position="160"/>
    </location>
</feature>
<dbReference type="GO" id="GO:0006352">
    <property type="term" value="P:DNA-templated transcription initiation"/>
    <property type="evidence" value="ECO:0007669"/>
    <property type="project" value="InterPro"/>
</dbReference>
<accession>A0A7W7TAF7</accession>
<dbReference type="AlphaFoldDB" id="A0A7W7TAF7"/>
<dbReference type="InterPro" id="IPR013324">
    <property type="entry name" value="RNA_pol_sigma_r3/r4-like"/>
</dbReference>
<dbReference type="CDD" id="cd06171">
    <property type="entry name" value="Sigma70_r4"/>
    <property type="match status" value="1"/>
</dbReference>
<dbReference type="Proteomes" id="UP000542674">
    <property type="component" value="Unassembled WGS sequence"/>
</dbReference>
<dbReference type="GO" id="GO:0016987">
    <property type="term" value="F:sigma factor activity"/>
    <property type="evidence" value="ECO:0007669"/>
    <property type="project" value="UniProtKB-KW"/>
</dbReference>
<dbReference type="InterPro" id="IPR014284">
    <property type="entry name" value="RNA_pol_sigma-70_dom"/>
</dbReference>
<evidence type="ECO:0000256" key="4">
    <source>
        <dbReference type="ARBA" id="ARBA00023125"/>
    </source>
</evidence>
<keyword evidence="2" id="KW-0805">Transcription regulation</keyword>
<evidence type="ECO:0000256" key="5">
    <source>
        <dbReference type="ARBA" id="ARBA00023163"/>
    </source>
</evidence>
<dbReference type="Pfam" id="PF04542">
    <property type="entry name" value="Sigma70_r2"/>
    <property type="match status" value="1"/>
</dbReference>
<organism evidence="8 9">
    <name type="scientific">Saccharothrix violaceirubra</name>
    <dbReference type="NCBI Taxonomy" id="413306"/>
    <lineage>
        <taxon>Bacteria</taxon>
        <taxon>Bacillati</taxon>
        <taxon>Actinomycetota</taxon>
        <taxon>Actinomycetes</taxon>
        <taxon>Pseudonocardiales</taxon>
        <taxon>Pseudonocardiaceae</taxon>
        <taxon>Saccharothrix</taxon>
    </lineage>
</organism>